<reference evidence="2 3" key="1">
    <citation type="submission" date="2020-08" db="EMBL/GenBank/DDBJ databases">
        <title>Genomic Encyclopedia of Type Strains, Phase IV (KMG-IV): sequencing the most valuable type-strain genomes for metagenomic binning, comparative biology and taxonomic classification.</title>
        <authorList>
            <person name="Goeker M."/>
        </authorList>
    </citation>
    <scope>NUCLEOTIDE SEQUENCE [LARGE SCALE GENOMIC DNA]</scope>
    <source>
        <strain evidence="2 3">DSM 12252</strain>
    </source>
</reference>
<keyword evidence="3" id="KW-1185">Reference proteome</keyword>
<dbReference type="Gene3D" id="2.40.160.100">
    <property type="match status" value="1"/>
</dbReference>
<dbReference type="AlphaFoldDB" id="A0A7W8DJA1"/>
<gene>
    <name evidence="2" type="ORF">HNQ65_001209</name>
</gene>
<dbReference type="Proteomes" id="UP000590740">
    <property type="component" value="Unassembled WGS sequence"/>
</dbReference>
<proteinExistence type="predicted"/>
<evidence type="ECO:0000259" key="1">
    <source>
        <dbReference type="Pfam" id="PF13372"/>
    </source>
</evidence>
<dbReference type="Pfam" id="PF13372">
    <property type="entry name" value="Alginate_exp"/>
    <property type="match status" value="1"/>
</dbReference>
<dbReference type="InterPro" id="IPR053728">
    <property type="entry name" value="Alginate_Permeability_Chnl"/>
</dbReference>
<feature type="domain" description="Alginate export" evidence="1">
    <location>
        <begin position="52"/>
        <end position="451"/>
    </location>
</feature>
<dbReference type="InterPro" id="IPR025388">
    <property type="entry name" value="Alginate_export_dom"/>
</dbReference>
<dbReference type="EMBL" id="JACHIG010000002">
    <property type="protein sequence ID" value="MBB5031641.1"/>
    <property type="molecule type" value="Genomic_DNA"/>
</dbReference>
<name>A0A7W8DJA1_9BACT</name>
<evidence type="ECO:0000313" key="3">
    <source>
        <dbReference type="Proteomes" id="UP000590740"/>
    </source>
</evidence>
<protein>
    <recommendedName>
        <fullName evidence="1">Alginate export domain-containing protein</fullName>
    </recommendedName>
</protein>
<dbReference type="RefSeq" id="WP_184338579.1">
    <property type="nucleotide sequence ID" value="NZ_JACHIG010000002.1"/>
</dbReference>
<sequence length="466" mass="52390">MKRLVPFLLAAVSAASSQTPAPKTAAPAPVPGFTLAPPPPTYAPMKMGNFTFDVQEKMRYEIRDNNFDFNSAVNSVQDAAWLLQRFRLGVGYDINPWIKLYVQGQDVREIGGDRGHTIGVNGAEGDDIFDVLKAYIQIGNAKKGFSSTLGRQFLAFGDQRLIGPLEWANQARTFDAFKFRYTATKWSVDAFTASPVNFTNYQWNKSDLLNQADHRNAFLSGVYFSTLFVPFNTTTDFYALHYRDDGQATFGTPIGATSFVTLGTLWKGDPKKLRGFDYETEMDFQTGKVGGRSLTAYAGHWAVGYNWLKSPWKPRFGLQFNYASGDGDPNDKKVGTFQNLFPTNHLFYGYMDTTGWMNMYNPQVNFSFMPTAKMKVMLDYHLYWNANNADAWYRANGTTKVRPVNTAAMNASSFRGQELDFTVSYKLNPHVNILTGYSYFIAGDYLKQTGAGSNAQFGYVQMQIDF</sequence>
<organism evidence="2 3">
    <name type="scientific">Prosthecobacter vanneervenii</name>
    <dbReference type="NCBI Taxonomy" id="48466"/>
    <lineage>
        <taxon>Bacteria</taxon>
        <taxon>Pseudomonadati</taxon>
        <taxon>Verrucomicrobiota</taxon>
        <taxon>Verrucomicrobiia</taxon>
        <taxon>Verrucomicrobiales</taxon>
        <taxon>Verrucomicrobiaceae</taxon>
        <taxon>Prosthecobacter</taxon>
    </lineage>
</organism>
<accession>A0A7W8DJA1</accession>
<evidence type="ECO:0000313" key="2">
    <source>
        <dbReference type="EMBL" id="MBB5031641.1"/>
    </source>
</evidence>
<comment type="caution">
    <text evidence="2">The sequence shown here is derived from an EMBL/GenBank/DDBJ whole genome shotgun (WGS) entry which is preliminary data.</text>
</comment>